<feature type="transmembrane region" description="Helical" evidence="1">
    <location>
        <begin position="142"/>
        <end position="164"/>
    </location>
</feature>
<proteinExistence type="predicted"/>
<gene>
    <name evidence="2" type="ORF">J8273_7953</name>
</gene>
<keyword evidence="3" id="KW-1185">Reference proteome</keyword>
<sequence>MRVEYDEKTSLSHVGLGVPNMNRVDVIDDVYCPPAPATCHVDAASTIAYAHPNRFLNPGILDEYTAHPTIMWSNGSLLVHTSTFRLSEVVFLIHSLKQYDCFAGTHRSEQTHSLGILSETAVDFSSWVIDKAVDFAELTVPLAYICSCCMATGSIAVLNIHIVIKDQDRFKSKWHPMRWFEAGHSAFISFARQVDPVKGQFVSFDADPATSRSRDGYYVASRGTFTGSLMTPFFVIGYLIRYASVFFRAYTADATGERNSVVESEFQKLEFLDPATTTLLEYDADLGFHRIAHLGRLLHTNNVPCQDLDYHCIGEYFDGHRLGWESVTDGAMDATDAATPNVIVKVNTTGTIHFSKNSSVNTPRARLIQHEDLSGMLFKESVTSSFAFTLRPHGVVRDTVFAVCKTYTTVLMAAKYVVAMIRATLKVSVKVLRHLGAKRLFSNPKIQADSNGVH</sequence>
<dbReference type="EMBL" id="JAHDYR010000064">
    <property type="protein sequence ID" value="KAG9390602.1"/>
    <property type="molecule type" value="Genomic_DNA"/>
</dbReference>
<keyword evidence="1" id="KW-0812">Transmembrane</keyword>
<accession>A0A8J6B0U9</accession>
<comment type="caution">
    <text evidence="2">The sequence shown here is derived from an EMBL/GenBank/DDBJ whole genome shotgun (WGS) entry which is preliminary data.</text>
</comment>
<reference evidence="2" key="1">
    <citation type="submission" date="2021-05" db="EMBL/GenBank/DDBJ databases">
        <title>A free-living protist that lacks canonical eukaryotic 1 DNA replication and segregation systems.</title>
        <authorList>
            <person name="Salas-Leiva D.E."/>
            <person name="Tromer E.C."/>
            <person name="Curtis B.A."/>
            <person name="Jerlstrom-Hultqvist J."/>
            <person name="Kolisko M."/>
            <person name="Yi Z."/>
            <person name="Salas-Leiva J.S."/>
            <person name="Gallot-Lavallee L."/>
            <person name="Kops G.J.P.L."/>
            <person name="Archibald J.M."/>
            <person name="Simpson A.G.B."/>
            <person name="Roger A.J."/>
        </authorList>
    </citation>
    <scope>NUCLEOTIDE SEQUENCE</scope>
    <source>
        <strain evidence="2">BICM</strain>
    </source>
</reference>
<evidence type="ECO:0000313" key="3">
    <source>
        <dbReference type="Proteomes" id="UP000717585"/>
    </source>
</evidence>
<keyword evidence="1" id="KW-0472">Membrane</keyword>
<name>A0A8J6B0U9_9EUKA</name>
<dbReference type="Proteomes" id="UP000717585">
    <property type="component" value="Unassembled WGS sequence"/>
</dbReference>
<dbReference type="AlphaFoldDB" id="A0A8J6B0U9"/>
<evidence type="ECO:0000256" key="1">
    <source>
        <dbReference type="SAM" id="Phobius"/>
    </source>
</evidence>
<keyword evidence="1" id="KW-1133">Transmembrane helix</keyword>
<evidence type="ECO:0000313" key="2">
    <source>
        <dbReference type="EMBL" id="KAG9390602.1"/>
    </source>
</evidence>
<organism evidence="2 3">
    <name type="scientific">Carpediemonas membranifera</name>
    <dbReference type="NCBI Taxonomy" id="201153"/>
    <lineage>
        <taxon>Eukaryota</taxon>
        <taxon>Metamonada</taxon>
        <taxon>Carpediemonas-like organisms</taxon>
        <taxon>Carpediemonas</taxon>
    </lineage>
</organism>
<protein>
    <submittedName>
        <fullName evidence="2">Uncharacterized protein</fullName>
    </submittedName>
</protein>